<proteinExistence type="predicted"/>
<sequence>MCRRLTTAFALTVFVVMTGCAGGSSVLLKNATIPEPLIDRLPLKVGARFPDVFDNFVHEEQVIGKEKWSIDLGHSNRLLFTQLFSSMFSQFVVIDDSSDPRDLGLDALIEPSIDAFEFSVPSQSQTDEFAVWIRYRIKIVDSSGSSIANWPIAAYGKSRSATFGGDIALQRAAELAMRDAAALIILQMNKTT</sequence>
<name>A0A382SJ13_9ZZZZ</name>
<accession>A0A382SJ13</accession>
<evidence type="ECO:0000313" key="1">
    <source>
        <dbReference type="EMBL" id="SVD09197.1"/>
    </source>
</evidence>
<reference evidence="1" key="1">
    <citation type="submission" date="2018-05" db="EMBL/GenBank/DDBJ databases">
        <authorList>
            <person name="Lanie J.A."/>
            <person name="Ng W.-L."/>
            <person name="Kazmierczak K.M."/>
            <person name="Andrzejewski T.M."/>
            <person name="Davidsen T.M."/>
            <person name="Wayne K.J."/>
            <person name="Tettelin H."/>
            <person name="Glass J.I."/>
            <person name="Rusch D."/>
            <person name="Podicherti R."/>
            <person name="Tsui H.-C.T."/>
            <person name="Winkler M.E."/>
        </authorList>
    </citation>
    <scope>NUCLEOTIDE SEQUENCE</scope>
</reference>
<protein>
    <recommendedName>
        <fullName evidence="2">ABC-type transport auxiliary lipoprotein component domain-containing protein</fullName>
    </recommendedName>
</protein>
<organism evidence="1">
    <name type="scientific">marine metagenome</name>
    <dbReference type="NCBI Taxonomy" id="408172"/>
    <lineage>
        <taxon>unclassified sequences</taxon>
        <taxon>metagenomes</taxon>
        <taxon>ecological metagenomes</taxon>
    </lineage>
</organism>
<evidence type="ECO:0008006" key="2">
    <source>
        <dbReference type="Google" id="ProtNLM"/>
    </source>
</evidence>
<gene>
    <name evidence="1" type="ORF">METZ01_LOCUS362051</name>
</gene>
<feature type="non-terminal residue" evidence="1">
    <location>
        <position position="192"/>
    </location>
</feature>
<dbReference type="EMBL" id="UINC01129052">
    <property type="protein sequence ID" value="SVD09197.1"/>
    <property type="molecule type" value="Genomic_DNA"/>
</dbReference>
<dbReference type="PROSITE" id="PS51257">
    <property type="entry name" value="PROKAR_LIPOPROTEIN"/>
    <property type="match status" value="1"/>
</dbReference>
<dbReference type="AlphaFoldDB" id="A0A382SJ13"/>